<evidence type="ECO:0000313" key="4">
    <source>
        <dbReference type="Proteomes" id="UP000502504"/>
    </source>
</evidence>
<dbReference type="InterPro" id="IPR011044">
    <property type="entry name" value="Quino_amine_DH_bsu"/>
</dbReference>
<dbReference type="InterPro" id="IPR015943">
    <property type="entry name" value="WD40/YVTN_repeat-like_dom_sf"/>
</dbReference>
<dbReference type="Proteomes" id="UP000190306">
    <property type="component" value="Chromosome"/>
</dbReference>
<dbReference type="EMBL" id="CP050692">
    <property type="protein sequence ID" value="QIT48493.1"/>
    <property type="molecule type" value="Genomic_DNA"/>
</dbReference>
<evidence type="ECO:0000313" key="3">
    <source>
        <dbReference type="Proteomes" id="UP000190306"/>
    </source>
</evidence>
<proteinExistence type="predicted"/>
<dbReference type="EMBL" id="LHQL01000014">
    <property type="protein sequence ID" value="OOQ48132.1"/>
    <property type="molecule type" value="Genomic_DNA"/>
</dbReference>
<accession>A0AAE6YF11</accession>
<dbReference type="SUPFAM" id="SSF50969">
    <property type="entry name" value="YVTN repeat-like/Quinoprotein amine dehydrogenase"/>
    <property type="match status" value="1"/>
</dbReference>
<dbReference type="RefSeq" id="WP_078636644.1">
    <property type="nucleotide sequence ID" value="NZ_CM007717.1"/>
</dbReference>
<gene>
    <name evidence="1" type="ORF">AFM16_36745</name>
    <name evidence="2" type="ORF">HCX60_37355</name>
</gene>
<name>A0AAE6YF11_STRAT</name>
<reference evidence="2 4" key="2">
    <citation type="submission" date="2020-03" db="EMBL/GenBank/DDBJ databases">
        <title>Is there a link between lipid content and antibiotic production in Streptomyces?</title>
        <authorList>
            <person name="David M."/>
            <person name="Lejeune C."/>
            <person name="Abreu S."/>
            <person name="Thibessard A."/>
            <person name="Leblond P."/>
            <person name="Chaminade P."/>
            <person name="Virolle M.-J."/>
        </authorList>
    </citation>
    <scope>NUCLEOTIDE SEQUENCE [LARGE SCALE GENOMIC DNA]</scope>
    <source>
        <strain evidence="2 4">DSM 41481</strain>
    </source>
</reference>
<protein>
    <submittedName>
        <fullName evidence="2">Uncharacterized protein</fullName>
    </submittedName>
</protein>
<dbReference type="Proteomes" id="UP000502504">
    <property type="component" value="Chromosome"/>
</dbReference>
<dbReference type="Gene3D" id="2.130.10.10">
    <property type="entry name" value="YVTN repeat-like/Quinoprotein amine dehydrogenase"/>
    <property type="match status" value="1"/>
</dbReference>
<evidence type="ECO:0000313" key="1">
    <source>
        <dbReference type="EMBL" id="OOQ48132.1"/>
    </source>
</evidence>
<dbReference type="AlphaFoldDB" id="A0AAE6YF11"/>
<organism evidence="2 4">
    <name type="scientific">Streptomyces antibioticus</name>
    <dbReference type="NCBI Taxonomy" id="1890"/>
    <lineage>
        <taxon>Bacteria</taxon>
        <taxon>Bacillati</taxon>
        <taxon>Actinomycetota</taxon>
        <taxon>Actinomycetes</taxon>
        <taxon>Kitasatosporales</taxon>
        <taxon>Streptomycetaceae</taxon>
        <taxon>Streptomyces</taxon>
    </lineage>
</organism>
<evidence type="ECO:0000313" key="2">
    <source>
        <dbReference type="EMBL" id="QIT48493.1"/>
    </source>
</evidence>
<sequence length="530" mass="57838">MPDELTVRRILGDQPFAEIGRPVWAVADARHGCVIAAGDLGHVMWRGTGQWLGHRIGVYEAGTLRPRHVVASRYPVCAVEPHPELPLVAVGTGRYDGSWDFQGELLLLHLETGQVTNLLCKSRQVRHLRWLEDGRLAMLLSPEDKDGGFRKGFELAVAADDWLSAPAGLVDPDDARHPMVESGLLHDPQVEDTLARLAEGRWRRRAEVRDLAVLADGRVLATGLHTDLECWDPSGAPTWALPAEGEGSVRVEAAPDGESAWVTYRGHRRDEGTGRLVDRAIAVQRVFTVDGDVVDTVDVPSAPALHATAEGWLAVRPQGRDARPALLLAPTHQEAARLDLSPSRSNSPALRVKHSDRLLYVDGGPGPDDDAPWIHAIDPPGAHGPATVRALFPLRWDPASALQPWYGPAVELSASLVHAGRSYEPGATYLDSREGTYVVSRQLPDGQTRWVHLTDKPLADLDGDERRVYVVYLTGEVEILDAVTGEVRARHTLRAHGHPVTPVSAAYRADQQRLVVGTLDGRILDCSVPD</sequence>
<reference evidence="1 3" key="1">
    <citation type="submission" date="2015-07" db="EMBL/GenBank/DDBJ databases">
        <title>Draft Genome Sequence of Streptomyces antibioticus, IMRU 3720 reveals insights in the evolution of actinomycin biosynthetic gene clusters in Streptomyces.</title>
        <authorList>
            <person name="Crnovcic I."/>
            <person name="Ruckert C."/>
            <person name="Kalinowksi J."/>
            <person name="Keller U."/>
        </authorList>
    </citation>
    <scope>NUCLEOTIDE SEQUENCE [LARGE SCALE GENOMIC DNA]</scope>
    <source>
        <strain evidence="1 3">DSM 41481</strain>
    </source>
</reference>
<keyword evidence="3" id="KW-1185">Reference proteome</keyword>